<dbReference type="PROSITE" id="PS00061">
    <property type="entry name" value="ADH_SHORT"/>
    <property type="match status" value="1"/>
</dbReference>
<proteinExistence type="inferred from homology"/>
<name>A0A024QA91_9BACI</name>
<evidence type="ECO:0000256" key="1">
    <source>
        <dbReference type="ARBA" id="ARBA00006484"/>
    </source>
</evidence>
<protein>
    <submittedName>
        <fullName evidence="5">3-alpha-(Or 20-beta)-hydroxysteroid dehydrogenase</fullName>
    </submittedName>
</protein>
<dbReference type="SUPFAM" id="SSF51735">
    <property type="entry name" value="NAD(P)-binding Rossmann-fold domains"/>
    <property type="match status" value="1"/>
</dbReference>
<dbReference type="NCBIfam" id="NF009466">
    <property type="entry name" value="PRK12826.1-2"/>
    <property type="match status" value="1"/>
</dbReference>
<dbReference type="Proteomes" id="UP000028875">
    <property type="component" value="Unassembled WGS sequence"/>
</dbReference>
<dbReference type="STRING" id="1462526.BN990_01483"/>
<organism evidence="5 6">
    <name type="scientific">Virgibacillus massiliensis</name>
    <dbReference type="NCBI Taxonomy" id="1462526"/>
    <lineage>
        <taxon>Bacteria</taxon>
        <taxon>Bacillati</taxon>
        <taxon>Bacillota</taxon>
        <taxon>Bacilli</taxon>
        <taxon>Bacillales</taxon>
        <taxon>Bacillaceae</taxon>
        <taxon>Virgibacillus</taxon>
    </lineage>
</organism>
<dbReference type="SMART" id="SM00822">
    <property type="entry name" value="PKS_KR"/>
    <property type="match status" value="1"/>
</dbReference>
<comment type="caution">
    <text evidence="5">The sequence shown here is derived from an EMBL/GenBank/DDBJ whole genome shotgun (WGS) entry which is preliminary data.</text>
</comment>
<comment type="similarity">
    <text evidence="1">Belongs to the short-chain dehydrogenases/reductases (SDR) family.</text>
</comment>
<keyword evidence="6" id="KW-1185">Reference proteome</keyword>
<evidence type="ECO:0000256" key="3">
    <source>
        <dbReference type="ARBA" id="ARBA00023027"/>
    </source>
</evidence>
<dbReference type="EMBL" id="CCDP010000001">
    <property type="protein sequence ID" value="CDQ39197.1"/>
    <property type="molecule type" value="Genomic_DNA"/>
</dbReference>
<gene>
    <name evidence="5" type="primary">fabG3_2</name>
    <name evidence="5" type="ORF">BN990_01483</name>
</gene>
<dbReference type="RefSeq" id="WP_021288930.1">
    <property type="nucleotide sequence ID" value="NZ_BNER01000003.1"/>
</dbReference>
<feature type="domain" description="Ketoreductase" evidence="4">
    <location>
        <begin position="6"/>
        <end position="194"/>
    </location>
</feature>
<dbReference type="PRINTS" id="PR00080">
    <property type="entry name" value="SDRFAMILY"/>
</dbReference>
<dbReference type="CDD" id="cd05233">
    <property type="entry name" value="SDR_c"/>
    <property type="match status" value="1"/>
</dbReference>
<dbReference type="InterPro" id="IPR002347">
    <property type="entry name" value="SDR_fam"/>
</dbReference>
<accession>A0A024QA91</accession>
<dbReference type="PRINTS" id="PR00081">
    <property type="entry name" value="GDHRDH"/>
</dbReference>
<dbReference type="Gene3D" id="3.40.50.720">
    <property type="entry name" value="NAD(P)-binding Rossmann-like Domain"/>
    <property type="match status" value="1"/>
</dbReference>
<sequence length="247" mass="26528">MRLVNKVAVITGGAGGIGEATAKCFAKEGAHLILADRVSRSEVMFIDELIDAGVEATYIQTDITDPKEMKSLFQATIDKYGSIHVLFNNAGVNSVEKKIPDITIDEWQQVLNINQNGVFLAMKYGIPHMESGGSIINTASIAGIKGQKLVAAYSASKSSVIALTKTAATEFGRKNIRVNAIAPGIIDTEMIKDWKQSEKWPILSTSNALKRIGKPEEIANVVLFLASDESSFITGETLVVDGGTLNI</sequence>
<evidence type="ECO:0000313" key="6">
    <source>
        <dbReference type="Proteomes" id="UP000028875"/>
    </source>
</evidence>
<dbReference type="PANTHER" id="PTHR24321">
    <property type="entry name" value="DEHYDROGENASES, SHORT CHAIN"/>
    <property type="match status" value="1"/>
</dbReference>
<dbReference type="InterPro" id="IPR036291">
    <property type="entry name" value="NAD(P)-bd_dom_sf"/>
</dbReference>
<dbReference type="OrthoDB" id="9803333at2"/>
<dbReference type="NCBIfam" id="NF005559">
    <property type="entry name" value="PRK07231.1"/>
    <property type="match status" value="1"/>
</dbReference>
<dbReference type="FunFam" id="3.40.50.720:FF:000084">
    <property type="entry name" value="Short-chain dehydrogenase reductase"/>
    <property type="match status" value="1"/>
</dbReference>
<dbReference type="GO" id="GO:0016491">
    <property type="term" value="F:oxidoreductase activity"/>
    <property type="evidence" value="ECO:0007669"/>
    <property type="project" value="UniProtKB-KW"/>
</dbReference>
<dbReference type="PANTHER" id="PTHR24321:SF8">
    <property type="entry name" value="ESTRADIOL 17-BETA-DEHYDROGENASE 8-RELATED"/>
    <property type="match status" value="1"/>
</dbReference>
<dbReference type="InterPro" id="IPR057326">
    <property type="entry name" value="KR_dom"/>
</dbReference>
<evidence type="ECO:0000256" key="2">
    <source>
        <dbReference type="ARBA" id="ARBA00023002"/>
    </source>
</evidence>
<dbReference type="AlphaFoldDB" id="A0A024QA91"/>
<dbReference type="InterPro" id="IPR020904">
    <property type="entry name" value="Sc_DH/Rdtase_CS"/>
</dbReference>
<dbReference type="GO" id="GO:0008206">
    <property type="term" value="P:bile acid metabolic process"/>
    <property type="evidence" value="ECO:0007669"/>
    <property type="project" value="UniProtKB-ARBA"/>
</dbReference>
<keyword evidence="2" id="KW-0560">Oxidoreductase</keyword>
<reference evidence="5 6" key="1">
    <citation type="submission" date="2014-03" db="EMBL/GenBank/DDBJ databases">
        <authorList>
            <person name="Urmite Genomes U."/>
        </authorList>
    </citation>
    <scope>NUCLEOTIDE SEQUENCE [LARGE SCALE GENOMIC DNA]</scope>
    <source>
        <strain evidence="5 6">Vm-5</strain>
    </source>
</reference>
<reference evidence="6" key="2">
    <citation type="submission" date="2014-05" db="EMBL/GenBank/DDBJ databases">
        <title>Draft genome sequence of Virgibacillus massiliensis Vm-5.</title>
        <authorList>
            <person name="Khelaifia S."/>
            <person name="Croce O."/>
            <person name="Lagier J.C."/>
            <person name="Raoult D."/>
        </authorList>
    </citation>
    <scope>NUCLEOTIDE SEQUENCE [LARGE SCALE GENOMIC DNA]</scope>
    <source>
        <strain evidence="6">Vm-5</strain>
    </source>
</reference>
<dbReference type="Pfam" id="PF13561">
    <property type="entry name" value="adh_short_C2"/>
    <property type="match status" value="1"/>
</dbReference>
<evidence type="ECO:0000259" key="4">
    <source>
        <dbReference type="SMART" id="SM00822"/>
    </source>
</evidence>
<evidence type="ECO:0000313" key="5">
    <source>
        <dbReference type="EMBL" id="CDQ39197.1"/>
    </source>
</evidence>
<keyword evidence="3" id="KW-0520">NAD</keyword>
<dbReference type="eggNOG" id="COG1028">
    <property type="taxonomic scope" value="Bacteria"/>
</dbReference>